<dbReference type="Proteomes" id="UP001595914">
    <property type="component" value="Unassembled WGS sequence"/>
</dbReference>
<dbReference type="RefSeq" id="WP_378416833.1">
    <property type="nucleotide sequence ID" value="NZ_JBHSFO010000004.1"/>
</dbReference>
<evidence type="ECO:0000256" key="1">
    <source>
        <dbReference type="SAM" id="SignalP"/>
    </source>
</evidence>
<feature type="signal peptide" evidence="1">
    <location>
        <begin position="1"/>
        <end position="19"/>
    </location>
</feature>
<organism evidence="2 3">
    <name type="scientific">Rhodococcus kronopolitis</name>
    <dbReference type="NCBI Taxonomy" id="1460226"/>
    <lineage>
        <taxon>Bacteria</taxon>
        <taxon>Bacillati</taxon>
        <taxon>Actinomycetota</taxon>
        <taxon>Actinomycetes</taxon>
        <taxon>Mycobacteriales</taxon>
        <taxon>Nocardiaceae</taxon>
        <taxon>Rhodococcus</taxon>
    </lineage>
</organism>
<name>A0ABV9FT82_9NOCA</name>
<keyword evidence="3" id="KW-1185">Reference proteome</keyword>
<comment type="caution">
    <text evidence="2">The sequence shown here is derived from an EMBL/GenBank/DDBJ whole genome shotgun (WGS) entry which is preliminary data.</text>
</comment>
<dbReference type="EMBL" id="JBHSFO010000004">
    <property type="protein sequence ID" value="MFC4604223.1"/>
    <property type="molecule type" value="Genomic_DNA"/>
</dbReference>
<accession>A0ABV9FT82</accession>
<proteinExistence type="predicted"/>
<reference evidence="3" key="1">
    <citation type="journal article" date="2019" name="Int. J. Syst. Evol. Microbiol.">
        <title>The Global Catalogue of Microorganisms (GCM) 10K type strain sequencing project: providing services to taxonomists for standard genome sequencing and annotation.</title>
        <authorList>
            <consortium name="The Broad Institute Genomics Platform"/>
            <consortium name="The Broad Institute Genome Sequencing Center for Infectious Disease"/>
            <person name="Wu L."/>
            <person name="Ma J."/>
        </authorList>
    </citation>
    <scope>NUCLEOTIDE SEQUENCE [LARGE SCALE GENOMIC DNA]</scope>
    <source>
        <strain evidence="3">CCUG 54520</strain>
    </source>
</reference>
<gene>
    <name evidence="2" type="ORF">ACFO6S_11050</name>
</gene>
<evidence type="ECO:0000313" key="2">
    <source>
        <dbReference type="EMBL" id="MFC4604223.1"/>
    </source>
</evidence>
<keyword evidence="1" id="KW-0732">Signal</keyword>
<feature type="chain" id="PRO_5046085143" evidence="1">
    <location>
        <begin position="20"/>
        <end position="161"/>
    </location>
</feature>
<protein>
    <submittedName>
        <fullName evidence="2">Uncharacterized protein</fullName>
    </submittedName>
</protein>
<evidence type="ECO:0000313" key="3">
    <source>
        <dbReference type="Proteomes" id="UP001595914"/>
    </source>
</evidence>
<sequence>MAAAVTMGVALSGATAASASDLDSIGATAAGLAVGDIMAPTGLTGQAVTAAWNAHIPIYAVVSMQNRKYPRGTMQIIEYRRVRSFDDLGTGYTKFIGFGAEAPDTFWMGRGGTILVNMREYHPENLASSWPIFDKTSQKFLQSPLVQLPDNGPAVGVSFIR</sequence>